<gene>
    <name evidence="2" type="ORF">D6201_12055</name>
</gene>
<keyword evidence="1" id="KW-0732">Signal</keyword>
<protein>
    <recommendedName>
        <fullName evidence="4">Transferrin-binding protein B C-lobe/N-lobe beta barrel domain-containing protein</fullName>
    </recommendedName>
</protein>
<organism evidence="2 3">
    <name type="scientific">Aurantiacibacter aquimixticola</name>
    <dbReference type="NCBI Taxonomy" id="1958945"/>
    <lineage>
        <taxon>Bacteria</taxon>
        <taxon>Pseudomonadati</taxon>
        <taxon>Pseudomonadota</taxon>
        <taxon>Alphaproteobacteria</taxon>
        <taxon>Sphingomonadales</taxon>
        <taxon>Erythrobacteraceae</taxon>
        <taxon>Aurantiacibacter</taxon>
    </lineage>
</organism>
<reference evidence="2 3" key="1">
    <citation type="journal article" date="2017" name="Int. J. Syst. Evol. Microbiol.">
        <title>Erythrobacter aquimixticola sp. nov., isolated from the junction between the ocean and a freshwater spring.</title>
        <authorList>
            <person name="Park S."/>
            <person name="Jung Y.T."/>
            <person name="Choi S.J."/>
            <person name="Yoon J.H."/>
        </authorList>
    </citation>
    <scope>NUCLEOTIDE SEQUENCE [LARGE SCALE GENOMIC DNA]</scope>
    <source>
        <strain evidence="2 3">JSSK-14</strain>
    </source>
</reference>
<keyword evidence="3" id="KW-1185">Reference proteome</keyword>
<sequence length="311" mass="32609">MLGRAIRGLAVAACALALAACGGDDTPGSRVIATPTPTPTPTTSVIDFDLRAGFEAESENTAISVSNFRPAADGIRRFDTATRVDGVTAVSLRYSPARLTLAFPDLSSPVQFASTAFGTTSDTRLVVGRTDFGAVLDIPFDHVLRASYTSEENASRNGAAGIVETRRTAFFFNPVTTQSDLAETITYAGDTSVSGGVPGDTRLSTQRLSARTVNLQLRPGGRPSDDDRIAATISISESQGITTPRSVSIPFDTAISANGSFAQEIDHRGYTGTVYGSVAGPDRQEVLILFAVSGEDLGQTVIYVGNFIGSR</sequence>
<dbReference type="Proteomes" id="UP000285232">
    <property type="component" value="Unassembled WGS sequence"/>
</dbReference>
<dbReference type="PROSITE" id="PS51257">
    <property type="entry name" value="PROKAR_LIPOPROTEIN"/>
    <property type="match status" value="1"/>
</dbReference>
<dbReference type="AlphaFoldDB" id="A0A419RW16"/>
<evidence type="ECO:0000313" key="3">
    <source>
        <dbReference type="Proteomes" id="UP000285232"/>
    </source>
</evidence>
<evidence type="ECO:0000313" key="2">
    <source>
        <dbReference type="EMBL" id="RJY09985.1"/>
    </source>
</evidence>
<evidence type="ECO:0008006" key="4">
    <source>
        <dbReference type="Google" id="ProtNLM"/>
    </source>
</evidence>
<comment type="caution">
    <text evidence="2">The sequence shown here is derived from an EMBL/GenBank/DDBJ whole genome shotgun (WGS) entry which is preliminary data.</text>
</comment>
<evidence type="ECO:0000256" key="1">
    <source>
        <dbReference type="SAM" id="SignalP"/>
    </source>
</evidence>
<accession>A0A419RW16</accession>
<proteinExistence type="predicted"/>
<name>A0A419RW16_9SPHN</name>
<dbReference type="EMBL" id="RAHX01000001">
    <property type="protein sequence ID" value="RJY09985.1"/>
    <property type="molecule type" value="Genomic_DNA"/>
</dbReference>
<feature type="signal peptide" evidence="1">
    <location>
        <begin position="1"/>
        <end position="19"/>
    </location>
</feature>
<feature type="chain" id="PRO_5019263338" description="Transferrin-binding protein B C-lobe/N-lobe beta barrel domain-containing protein" evidence="1">
    <location>
        <begin position="20"/>
        <end position="311"/>
    </location>
</feature>